<evidence type="ECO:0000313" key="2">
    <source>
        <dbReference type="EMBL" id="QIS15125.1"/>
    </source>
</evidence>
<reference evidence="2 3" key="1">
    <citation type="journal article" date="2019" name="ACS Chem. Biol.">
        <title>Identification and Mobilization of a Cryptic Antibiotic Biosynthesis Gene Locus from a Human-Pathogenic Nocardia Isolate.</title>
        <authorList>
            <person name="Herisse M."/>
            <person name="Ishida K."/>
            <person name="Porter J.L."/>
            <person name="Howden B."/>
            <person name="Hertweck C."/>
            <person name="Stinear T.P."/>
            <person name="Pidot S.J."/>
        </authorList>
    </citation>
    <scope>NUCLEOTIDE SEQUENCE [LARGE SCALE GENOMIC DNA]</scope>
    <source>
        <strain evidence="2 3">AUSMDU00012717</strain>
    </source>
</reference>
<protein>
    <submittedName>
        <fullName evidence="2">Serine hydrolase</fullName>
    </submittedName>
</protein>
<dbReference type="AlphaFoldDB" id="A0A6G9YPA2"/>
<sequence length="300" mass="32278">MFGHAGRVQEMFAGVGVRGWVHARCLGCGGEVGVGADELVVLSSVVKLPLVVEFARQVAAGQVDPRDRVRAEAADRLGGAGTSGCADDVELSLRDAALFALSVSDSTAADLLFDRVGLDNVRSLMRELGLVRTRIVGALRDLVLTMVQDLGAGDAAEFARRYRESPAAEIFAMRVYDPARTTASTPREMTRLLELIARDEAGPPQACRMVRELMGHQVNQQRLPAAFPADVAVWSKTGTLPGVRNEIGVVEFPDETRYAVAVFTRAQTLDLRRPDVDRVIGSAAAAAIAEIRHTDQCGIR</sequence>
<dbReference type="InterPro" id="IPR000871">
    <property type="entry name" value="Beta-lactam_class-A"/>
</dbReference>
<dbReference type="InterPro" id="IPR045155">
    <property type="entry name" value="Beta-lactam_cat"/>
</dbReference>
<dbReference type="PANTHER" id="PTHR35333:SF3">
    <property type="entry name" value="BETA-LACTAMASE-TYPE TRANSPEPTIDASE FOLD CONTAINING PROTEIN"/>
    <property type="match status" value="1"/>
</dbReference>
<dbReference type="PANTHER" id="PTHR35333">
    <property type="entry name" value="BETA-LACTAMASE"/>
    <property type="match status" value="1"/>
</dbReference>
<dbReference type="Proteomes" id="UP000503540">
    <property type="component" value="Chromosome"/>
</dbReference>
<keyword evidence="2" id="KW-0378">Hydrolase</keyword>
<evidence type="ECO:0000313" key="3">
    <source>
        <dbReference type="Proteomes" id="UP000503540"/>
    </source>
</evidence>
<dbReference type="Pfam" id="PF13354">
    <property type="entry name" value="Beta-lactamase2"/>
    <property type="match status" value="1"/>
</dbReference>
<dbReference type="EMBL" id="CP046172">
    <property type="protein sequence ID" value="QIS15125.1"/>
    <property type="molecule type" value="Genomic_DNA"/>
</dbReference>
<accession>A0A6G9YPA2</accession>
<dbReference type="GO" id="GO:0030655">
    <property type="term" value="P:beta-lactam antibiotic catabolic process"/>
    <property type="evidence" value="ECO:0007669"/>
    <property type="project" value="InterPro"/>
</dbReference>
<evidence type="ECO:0000259" key="1">
    <source>
        <dbReference type="Pfam" id="PF13354"/>
    </source>
</evidence>
<name>A0A6G9YPA2_9NOCA</name>
<dbReference type="GO" id="GO:0008800">
    <property type="term" value="F:beta-lactamase activity"/>
    <property type="evidence" value="ECO:0007669"/>
    <property type="project" value="InterPro"/>
</dbReference>
<dbReference type="SUPFAM" id="SSF56601">
    <property type="entry name" value="beta-lactamase/transpeptidase-like"/>
    <property type="match status" value="1"/>
</dbReference>
<dbReference type="RefSeq" id="WP_174867470.1">
    <property type="nucleotide sequence ID" value="NZ_CP046172.1"/>
</dbReference>
<proteinExistence type="predicted"/>
<keyword evidence="3" id="KW-1185">Reference proteome</keyword>
<organism evidence="2 3">
    <name type="scientific">Nocardia arthritidis</name>
    <dbReference type="NCBI Taxonomy" id="228602"/>
    <lineage>
        <taxon>Bacteria</taxon>
        <taxon>Bacillati</taxon>
        <taxon>Actinomycetota</taxon>
        <taxon>Actinomycetes</taxon>
        <taxon>Mycobacteriales</taxon>
        <taxon>Nocardiaceae</taxon>
        <taxon>Nocardia</taxon>
    </lineage>
</organism>
<gene>
    <name evidence="2" type="ORF">F5544_36485</name>
</gene>
<dbReference type="Gene3D" id="3.40.710.10">
    <property type="entry name" value="DD-peptidase/beta-lactamase superfamily"/>
    <property type="match status" value="1"/>
</dbReference>
<feature type="domain" description="Beta-lactamase class A catalytic" evidence="1">
    <location>
        <begin position="21"/>
        <end position="264"/>
    </location>
</feature>
<dbReference type="InterPro" id="IPR012338">
    <property type="entry name" value="Beta-lactam/transpept-like"/>
</dbReference>
<dbReference type="GO" id="GO:0046677">
    <property type="term" value="P:response to antibiotic"/>
    <property type="evidence" value="ECO:0007669"/>
    <property type="project" value="InterPro"/>
</dbReference>
<dbReference type="KEGG" id="nah:F5544_36485"/>